<gene>
    <name evidence="2" type="ORF">FGK64_09125</name>
</gene>
<evidence type="ECO:0000259" key="1">
    <source>
        <dbReference type="PROSITE" id="PS51186"/>
    </source>
</evidence>
<organism evidence="2 3">
    <name type="scientific">Arenibacterium halophilum</name>
    <dbReference type="NCBI Taxonomy" id="2583821"/>
    <lineage>
        <taxon>Bacteria</taxon>
        <taxon>Pseudomonadati</taxon>
        <taxon>Pseudomonadota</taxon>
        <taxon>Alphaproteobacteria</taxon>
        <taxon>Rhodobacterales</taxon>
        <taxon>Paracoccaceae</taxon>
        <taxon>Arenibacterium</taxon>
    </lineage>
</organism>
<dbReference type="RefSeq" id="WP_138863503.1">
    <property type="nucleotide sequence ID" value="NZ_VCPC01000002.1"/>
</dbReference>
<dbReference type="PROSITE" id="PS51186">
    <property type="entry name" value="GNAT"/>
    <property type="match status" value="1"/>
</dbReference>
<feature type="domain" description="N-acetyltransferase" evidence="1">
    <location>
        <begin position="3"/>
        <end position="146"/>
    </location>
</feature>
<keyword evidence="3" id="KW-1185">Reference proteome</keyword>
<evidence type="ECO:0000313" key="3">
    <source>
        <dbReference type="Proteomes" id="UP001191082"/>
    </source>
</evidence>
<dbReference type="SUPFAM" id="SSF55729">
    <property type="entry name" value="Acyl-CoA N-acyltransferases (Nat)"/>
    <property type="match status" value="1"/>
</dbReference>
<proteinExistence type="predicted"/>
<accession>A0ABY2X988</accession>
<dbReference type="InterPro" id="IPR016181">
    <property type="entry name" value="Acyl_CoA_acyltransferase"/>
</dbReference>
<reference evidence="2 3" key="1">
    <citation type="submission" date="2019-05" db="EMBL/GenBank/DDBJ databases">
        <title>Marivita sp. nov. isolated from sea sediment.</title>
        <authorList>
            <person name="Kim W."/>
        </authorList>
    </citation>
    <scope>NUCLEOTIDE SEQUENCE [LARGE SCALE GENOMIC DNA]</scope>
    <source>
        <strain evidence="2 3">CAU 1492</strain>
    </source>
</reference>
<protein>
    <submittedName>
        <fullName evidence="2">GNAT family N-acetyltransferase</fullName>
    </submittedName>
</protein>
<name>A0ABY2X988_9RHOB</name>
<sequence length="149" mass="16532">MTPNLRAARAEDASALGQILFQFQHQHDWMPELYTQDDCEHFCATMIARGWVTVVCSGHDVRGFMARDGAEICALYLAGRSTGRGIGTALIDHAKATETQLWLRCAAANASACRFYRRHGFVEAARSGGESNEENIPDILYVWPREALA</sequence>
<dbReference type="Pfam" id="PF00583">
    <property type="entry name" value="Acetyltransf_1"/>
    <property type="match status" value="1"/>
</dbReference>
<evidence type="ECO:0000313" key="2">
    <source>
        <dbReference type="EMBL" id="TMV12947.1"/>
    </source>
</evidence>
<dbReference type="EMBL" id="VCPC01000002">
    <property type="protein sequence ID" value="TMV12947.1"/>
    <property type="molecule type" value="Genomic_DNA"/>
</dbReference>
<comment type="caution">
    <text evidence="2">The sequence shown here is derived from an EMBL/GenBank/DDBJ whole genome shotgun (WGS) entry which is preliminary data.</text>
</comment>
<dbReference type="InterPro" id="IPR000182">
    <property type="entry name" value="GNAT_dom"/>
</dbReference>
<dbReference type="Proteomes" id="UP001191082">
    <property type="component" value="Unassembled WGS sequence"/>
</dbReference>
<dbReference type="Gene3D" id="3.40.630.30">
    <property type="match status" value="1"/>
</dbReference>